<evidence type="ECO:0000313" key="2">
    <source>
        <dbReference type="Proteomes" id="UP000245712"/>
    </source>
</evidence>
<evidence type="ECO:0000313" key="1">
    <source>
        <dbReference type="EMBL" id="PVX77199.1"/>
    </source>
</evidence>
<accession>A0ABX5KFN6</accession>
<dbReference type="Proteomes" id="UP000245712">
    <property type="component" value="Unassembled WGS sequence"/>
</dbReference>
<sequence length="62" mass="7027">MHTANSRVADELDYFGADLELTAPRAWCSECKRRTVHGYDSLGYRQCAEHSIDETALDALEH</sequence>
<gene>
    <name evidence="1" type="ORF">C7402_115258</name>
</gene>
<protein>
    <submittedName>
        <fullName evidence="1">Uncharacterized protein</fullName>
    </submittedName>
</protein>
<dbReference type="RefSeq" id="WP_116613126.1">
    <property type="nucleotide sequence ID" value="NZ_QEOB01000015.1"/>
</dbReference>
<dbReference type="EMBL" id="QEOB01000015">
    <property type="protein sequence ID" value="PVX77199.1"/>
    <property type="molecule type" value="Genomic_DNA"/>
</dbReference>
<reference evidence="1 2" key="1">
    <citation type="submission" date="2018-05" db="EMBL/GenBank/DDBJ databases">
        <title>Genomic Encyclopedia of Type Strains, Phase IV (KMG-V): Genome sequencing to study the core and pangenomes of soil and plant-associated prokaryotes.</title>
        <authorList>
            <person name="Whitman W."/>
        </authorList>
    </citation>
    <scope>NUCLEOTIDE SEQUENCE [LARGE SCALE GENOMIC DNA]</scope>
    <source>
        <strain evidence="1 2">SCZa-39</strain>
    </source>
</reference>
<name>A0ABX5KFN6_9BURK</name>
<keyword evidence="2" id="KW-1185">Reference proteome</keyword>
<proteinExistence type="predicted"/>
<comment type="caution">
    <text evidence="1">The sequence shown here is derived from an EMBL/GenBank/DDBJ whole genome shotgun (WGS) entry which is preliminary data.</text>
</comment>
<organism evidence="1 2">
    <name type="scientific">Paraburkholderia unamae</name>
    <dbReference type="NCBI Taxonomy" id="219649"/>
    <lineage>
        <taxon>Bacteria</taxon>
        <taxon>Pseudomonadati</taxon>
        <taxon>Pseudomonadota</taxon>
        <taxon>Betaproteobacteria</taxon>
        <taxon>Burkholderiales</taxon>
        <taxon>Burkholderiaceae</taxon>
        <taxon>Paraburkholderia</taxon>
    </lineage>
</organism>